<dbReference type="Pfam" id="PF07969">
    <property type="entry name" value="Amidohydro_3"/>
    <property type="match status" value="1"/>
</dbReference>
<dbReference type="InterPro" id="IPR013108">
    <property type="entry name" value="Amidohydro_3"/>
</dbReference>
<keyword evidence="3" id="KW-1185">Reference proteome</keyword>
<evidence type="ECO:0000313" key="3">
    <source>
        <dbReference type="Proteomes" id="UP001519362"/>
    </source>
</evidence>
<reference evidence="2 3" key="1">
    <citation type="submission" date="2021-03" db="EMBL/GenBank/DDBJ databases">
        <title>Sequencing the genomes of 1000 actinobacteria strains.</title>
        <authorList>
            <person name="Klenk H.-P."/>
        </authorList>
    </citation>
    <scope>NUCLEOTIDE SEQUENCE [LARGE SCALE GENOMIC DNA]</scope>
    <source>
        <strain evidence="2 3">DSM 24221</strain>
    </source>
</reference>
<name>A0ABS4ZJ30_9MICO</name>
<dbReference type="EC" id="3.5.4.1" evidence="2"/>
<keyword evidence="2" id="KW-0378">Hydrolase</keyword>
<evidence type="ECO:0000259" key="1">
    <source>
        <dbReference type="Pfam" id="PF07969"/>
    </source>
</evidence>
<dbReference type="Proteomes" id="UP001519362">
    <property type="component" value="Unassembled WGS sequence"/>
</dbReference>
<proteinExistence type="predicted"/>
<dbReference type="GO" id="GO:0004131">
    <property type="term" value="F:cytosine deaminase activity"/>
    <property type="evidence" value="ECO:0007669"/>
    <property type="project" value="UniProtKB-EC"/>
</dbReference>
<dbReference type="PANTHER" id="PTHR32027:SF9">
    <property type="entry name" value="BLL3847 PROTEIN"/>
    <property type="match status" value="1"/>
</dbReference>
<dbReference type="Gene3D" id="2.30.40.10">
    <property type="entry name" value="Urease, subunit C, domain 1"/>
    <property type="match status" value="1"/>
</dbReference>
<comment type="caution">
    <text evidence="2">The sequence shown here is derived from an EMBL/GenBank/DDBJ whole genome shotgun (WGS) entry which is preliminary data.</text>
</comment>
<dbReference type="InterPro" id="IPR011059">
    <property type="entry name" value="Metal-dep_hydrolase_composite"/>
</dbReference>
<dbReference type="PANTHER" id="PTHR32027">
    <property type="entry name" value="CYTOSINE DEAMINASE"/>
    <property type="match status" value="1"/>
</dbReference>
<accession>A0ABS4ZJ30</accession>
<dbReference type="InterPro" id="IPR052349">
    <property type="entry name" value="Metallo-hydrolase_Enzymes"/>
</dbReference>
<evidence type="ECO:0000313" key="2">
    <source>
        <dbReference type="EMBL" id="MBP2437284.1"/>
    </source>
</evidence>
<dbReference type="SUPFAM" id="SSF51556">
    <property type="entry name" value="Metallo-dependent hydrolases"/>
    <property type="match status" value="1"/>
</dbReference>
<dbReference type="RefSeq" id="WP_165134366.1">
    <property type="nucleotide sequence ID" value="NZ_CP049253.1"/>
</dbReference>
<feature type="domain" description="Amidohydrolase 3" evidence="1">
    <location>
        <begin position="95"/>
        <end position="388"/>
    </location>
</feature>
<dbReference type="EMBL" id="JAGIOL010000001">
    <property type="protein sequence ID" value="MBP2437284.1"/>
    <property type="molecule type" value="Genomic_DNA"/>
</dbReference>
<dbReference type="Gene3D" id="3.20.20.140">
    <property type="entry name" value="Metal-dependent hydrolases"/>
    <property type="match status" value="1"/>
</dbReference>
<protein>
    <submittedName>
        <fullName evidence="2">Cytosine deaminase</fullName>
        <ecNumber evidence="2">3.5.4.1</ecNumber>
    </submittedName>
</protein>
<dbReference type="InterPro" id="IPR032466">
    <property type="entry name" value="Metal_Hydrolase"/>
</dbReference>
<gene>
    <name evidence="2" type="ORF">JOF34_001870</name>
</gene>
<organism evidence="2 3">
    <name type="scientific">Microbacterium amylolyticum</name>
    <dbReference type="NCBI Taxonomy" id="936337"/>
    <lineage>
        <taxon>Bacteria</taxon>
        <taxon>Bacillati</taxon>
        <taxon>Actinomycetota</taxon>
        <taxon>Actinomycetes</taxon>
        <taxon>Micrococcales</taxon>
        <taxon>Microbacteriaceae</taxon>
        <taxon>Microbacterium</taxon>
    </lineage>
</organism>
<sequence>MFVSSPSALRGATLIDGRVVDIMIVDDIVVSVVPASASPVREGELDAHGYLVLTAPADPHTHLDKALSWSLIRPPSGDLETAIASWLDYVATVDSEEIYGRAVRAIEEYVANGVTALRTHVDVPHTGDPLRGVNAIVRAREEFADIADIEIVALPGRETTRDRLEAALDAGADLVGGAPHLAEDETADVHRLIDVAEARGIGIDIHADEALYRGTTLRTLAERTLRWSATRTAGHCVRLSTLPDHELLPLMSNIAAAGIGVVANPITNLYLQGWESDVATPRGIAPVNRLRAAGVLTAAGGDNVRDPFNPMGRADALETAMLLVTACHVPIDDAWAAVSTDARRVMGLPAAGTEVGMRADLIGIRAASLADALATAPADRFVISRGRLVARTRTTRWTAPRAIKEVAL</sequence>